<dbReference type="Pfam" id="PF08284">
    <property type="entry name" value="RVP_2"/>
    <property type="match status" value="1"/>
</dbReference>
<gene>
    <name evidence="2" type="ORF">M422DRAFT_267538</name>
</gene>
<dbReference type="AlphaFoldDB" id="A0A0C9U8P8"/>
<dbReference type="Gene3D" id="2.40.70.10">
    <property type="entry name" value="Acid Proteases"/>
    <property type="match status" value="1"/>
</dbReference>
<keyword evidence="3" id="KW-1185">Reference proteome</keyword>
<proteinExistence type="predicted"/>
<dbReference type="Proteomes" id="UP000054279">
    <property type="component" value="Unassembled WGS sequence"/>
</dbReference>
<evidence type="ECO:0000313" key="3">
    <source>
        <dbReference type="Proteomes" id="UP000054279"/>
    </source>
</evidence>
<feature type="region of interest" description="Disordered" evidence="1">
    <location>
        <begin position="427"/>
        <end position="454"/>
    </location>
</feature>
<dbReference type="SUPFAM" id="SSF50630">
    <property type="entry name" value="Acid proteases"/>
    <property type="match status" value="1"/>
</dbReference>
<sequence>MTSEYSGIQQMVRQVLQNASLEDEPEKSFLAKANIKMGTPPTYGGERNLEKFKNWVASLLQFMSMYNLLGPRASKIQLQLLGQCLTDEAQEWFYRQVEWFDREVKHWDLESVLMGLQKWFMWTLSLNKVAVSYDHLMQGSMNVQQLHQQLTKLAKQMVEEEVLGKHFTAEFSKIDELVERIAGARIEEVILEEDEGQIKEFDEYAPHPEEQQEFEDQPEEDDQQYHFDGEEYERRSIDNDVVHVNAVIKASGYNDCCRLYGIRVSEAEADLRVSVVLQTGGKEQPVYDNRARKKARPLPTRGKENETISVFWDIGGTKAHCLLDSGCEGIMISSDFVRANKLPKFELEKPVILQLACVGSKSTVQYGLTTKILLSKEKYDEYFDIANVDYYDVILGTPFLRWFEILLDFKHNRVQMGKLSFPNRFGSLTPTEADENEDHLRQEKPKALPAPTSK</sequence>
<protein>
    <submittedName>
        <fullName evidence="2">Uncharacterized protein</fullName>
    </submittedName>
</protein>
<accession>A0A0C9U8P8</accession>
<name>A0A0C9U8P8_SPHS4</name>
<organism evidence="2 3">
    <name type="scientific">Sphaerobolus stellatus (strain SS14)</name>
    <dbReference type="NCBI Taxonomy" id="990650"/>
    <lineage>
        <taxon>Eukaryota</taxon>
        <taxon>Fungi</taxon>
        <taxon>Dikarya</taxon>
        <taxon>Basidiomycota</taxon>
        <taxon>Agaricomycotina</taxon>
        <taxon>Agaricomycetes</taxon>
        <taxon>Phallomycetidae</taxon>
        <taxon>Geastrales</taxon>
        <taxon>Sphaerobolaceae</taxon>
        <taxon>Sphaerobolus</taxon>
    </lineage>
</organism>
<dbReference type="HOGENOM" id="CLU_012886_0_1_1"/>
<dbReference type="OrthoDB" id="2799149at2759"/>
<reference evidence="2 3" key="1">
    <citation type="submission" date="2014-06" db="EMBL/GenBank/DDBJ databases">
        <title>Evolutionary Origins and Diversification of the Mycorrhizal Mutualists.</title>
        <authorList>
            <consortium name="DOE Joint Genome Institute"/>
            <consortium name="Mycorrhizal Genomics Consortium"/>
            <person name="Kohler A."/>
            <person name="Kuo A."/>
            <person name="Nagy L.G."/>
            <person name="Floudas D."/>
            <person name="Copeland A."/>
            <person name="Barry K.W."/>
            <person name="Cichocki N."/>
            <person name="Veneault-Fourrey C."/>
            <person name="LaButti K."/>
            <person name="Lindquist E.A."/>
            <person name="Lipzen A."/>
            <person name="Lundell T."/>
            <person name="Morin E."/>
            <person name="Murat C."/>
            <person name="Riley R."/>
            <person name="Ohm R."/>
            <person name="Sun H."/>
            <person name="Tunlid A."/>
            <person name="Henrissat B."/>
            <person name="Grigoriev I.V."/>
            <person name="Hibbett D.S."/>
            <person name="Martin F."/>
        </authorList>
    </citation>
    <scope>NUCLEOTIDE SEQUENCE [LARGE SCALE GENOMIC DNA]</scope>
    <source>
        <strain evidence="2 3">SS14</strain>
    </source>
</reference>
<evidence type="ECO:0000256" key="1">
    <source>
        <dbReference type="SAM" id="MobiDB-lite"/>
    </source>
</evidence>
<dbReference type="CDD" id="cd00303">
    <property type="entry name" value="retropepsin_like"/>
    <property type="match status" value="1"/>
</dbReference>
<evidence type="ECO:0000313" key="2">
    <source>
        <dbReference type="EMBL" id="KIJ30829.1"/>
    </source>
</evidence>
<dbReference type="InterPro" id="IPR021109">
    <property type="entry name" value="Peptidase_aspartic_dom_sf"/>
</dbReference>
<dbReference type="EMBL" id="KN837253">
    <property type="protein sequence ID" value="KIJ30829.1"/>
    <property type="molecule type" value="Genomic_DNA"/>
</dbReference>